<protein>
    <recommendedName>
        <fullName evidence="6">Serine protease</fullName>
        <ecNumber evidence="6">3.4.21.-</ecNumber>
    </recommendedName>
</protein>
<evidence type="ECO:0000313" key="9">
    <source>
        <dbReference type="Proteomes" id="UP000041595"/>
    </source>
</evidence>
<comment type="similarity">
    <text evidence="1 6">Belongs to the peptidase S1B family.</text>
</comment>
<feature type="domain" description="Peptidase S1" evidence="7">
    <location>
        <begin position="40"/>
        <end position="271"/>
    </location>
</feature>
<dbReference type="PRINTS" id="PR00839">
    <property type="entry name" value="V8PROTEASE"/>
</dbReference>
<dbReference type="PROSITE" id="PS00135">
    <property type="entry name" value="TRYPSIN_SER"/>
    <property type="match status" value="1"/>
</dbReference>
<feature type="chain" id="PRO_5006987673" description="Serine protease" evidence="6">
    <location>
        <begin position="22"/>
        <end position="282"/>
    </location>
</feature>
<dbReference type="InterPro" id="IPR018114">
    <property type="entry name" value="TRYPSIN_HIS"/>
</dbReference>
<evidence type="ECO:0000256" key="5">
    <source>
        <dbReference type="ARBA" id="ARBA00022825"/>
    </source>
</evidence>
<keyword evidence="4 6" id="KW-0378">Hydrolase</keyword>
<organism evidence="8 9">
    <name type="scientific">Yersinia aldovae</name>
    <dbReference type="NCBI Taxonomy" id="29483"/>
    <lineage>
        <taxon>Bacteria</taxon>
        <taxon>Pseudomonadati</taxon>
        <taxon>Pseudomonadota</taxon>
        <taxon>Gammaproteobacteria</taxon>
        <taxon>Enterobacterales</taxon>
        <taxon>Yersiniaceae</taxon>
        <taxon>Yersinia</taxon>
    </lineage>
</organism>
<evidence type="ECO:0000259" key="7">
    <source>
        <dbReference type="PROSITE" id="PS50240"/>
    </source>
</evidence>
<dbReference type="InterPro" id="IPR009003">
    <property type="entry name" value="Peptidase_S1_PA"/>
</dbReference>
<evidence type="ECO:0000256" key="2">
    <source>
        <dbReference type="ARBA" id="ARBA00022670"/>
    </source>
</evidence>
<dbReference type="InterPro" id="IPR050966">
    <property type="entry name" value="Glutamyl_endopeptidase"/>
</dbReference>
<sequence>MRLSSLFLLSLLPFSVTTALARSPAEKQDADSTIADQTTLFFGKDDRTAITNSNPWPWQAIGQVETASGNLCTATLISPRLALTAGHCVLAPPGHIDRAVALRFISDNGHWKYQITSLETLVDTKLGKKLKPDGDGWIVPPAAAAYDFALIRLTNAKPIPIKPLPLWEGSTTELTQVLKSVNRKITQAGYPLDHLDTLYRHEGCLVTGWAQKGVLSHQCDTLPGDSGSPLLLKTGNSWSLIAIQSSAPAAKDRYLADNRALTVPAIKDRLKALAIKAANITK</sequence>
<dbReference type="InterPro" id="IPR001254">
    <property type="entry name" value="Trypsin_dom"/>
</dbReference>
<evidence type="ECO:0000256" key="3">
    <source>
        <dbReference type="ARBA" id="ARBA00022729"/>
    </source>
</evidence>
<evidence type="ECO:0000256" key="1">
    <source>
        <dbReference type="ARBA" id="ARBA00008764"/>
    </source>
</evidence>
<accession>A0A0T9T5F5</accession>
<dbReference type="STRING" id="1453495.AT01_383"/>
<dbReference type="InterPro" id="IPR008256">
    <property type="entry name" value="Peptidase_S1B"/>
</dbReference>
<dbReference type="Proteomes" id="UP000041595">
    <property type="component" value="Unassembled WGS sequence"/>
</dbReference>
<dbReference type="Pfam" id="PF00089">
    <property type="entry name" value="Trypsin"/>
    <property type="match status" value="1"/>
</dbReference>
<evidence type="ECO:0000313" key="8">
    <source>
        <dbReference type="EMBL" id="CNK62936.1"/>
    </source>
</evidence>
<evidence type="ECO:0000256" key="6">
    <source>
        <dbReference type="RuleBase" id="RU004296"/>
    </source>
</evidence>
<dbReference type="InterPro" id="IPR033116">
    <property type="entry name" value="TRYPSIN_SER"/>
</dbReference>
<dbReference type="eggNOG" id="COG3591">
    <property type="taxonomic scope" value="Bacteria"/>
</dbReference>
<dbReference type="PROSITE" id="PS00134">
    <property type="entry name" value="TRYPSIN_HIS"/>
    <property type="match status" value="1"/>
</dbReference>
<proteinExistence type="inferred from homology"/>
<gene>
    <name evidence="8" type="ORF">ERS137965_00612</name>
</gene>
<keyword evidence="5 6" id="KW-0720">Serine protease</keyword>
<keyword evidence="3 6" id="KW-0732">Signal</keyword>
<dbReference type="GO" id="GO:0006508">
    <property type="term" value="P:proteolysis"/>
    <property type="evidence" value="ECO:0007669"/>
    <property type="project" value="UniProtKB-KW"/>
</dbReference>
<dbReference type="SUPFAM" id="SSF50494">
    <property type="entry name" value="Trypsin-like serine proteases"/>
    <property type="match status" value="1"/>
</dbReference>
<dbReference type="PANTHER" id="PTHR15462">
    <property type="entry name" value="SERINE PROTEASE"/>
    <property type="match status" value="1"/>
</dbReference>
<dbReference type="PROSITE" id="PS50240">
    <property type="entry name" value="TRYPSIN_DOM"/>
    <property type="match status" value="1"/>
</dbReference>
<dbReference type="GO" id="GO:0004252">
    <property type="term" value="F:serine-type endopeptidase activity"/>
    <property type="evidence" value="ECO:0007669"/>
    <property type="project" value="InterPro"/>
</dbReference>
<dbReference type="PANTHER" id="PTHR15462:SF8">
    <property type="entry name" value="SERINE PROTEASE"/>
    <property type="match status" value="1"/>
</dbReference>
<dbReference type="Gene3D" id="2.40.10.10">
    <property type="entry name" value="Trypsin-like serine proteases"/>
    <property type="match status" value="2"/>
</dbReference>
<keyword evidence="2 6" id="KW-0645">Protease</keyword>
<name>A0A0T9T5F5_YERAL</name>
<dbReference type="AlphaFoldDB" id="A0A0T9T5F5"/>
<dbReference type="SMART" id="SM00020">
    <property type="entry name" value="Tryp_SPc"/>
    <property type="match status" value="1"/>
</dbReference>
<feature type="signal peptide" evidence="6">
    <location>
        <begin position="1"/>
        <end position="21"/>
    </location>
</feature>
<reference evidence="8 9" key="1">
    <citation type="submission" date="2015-03" db="EMBL/GenBank/DDBJ databases">
        <authorList>
            <person name="Murphy D."/>
        </authorList>
    </citation>
    <scope>NUCLEOTIDE SEQUENCE [LARGE SCALE GENOMIC DNA]</scope>
    <source>
        <strain evidence="8 9">IP06005</strain>
    </source>
</reference>
<dbReference type="EMBL" id="CQEJ01000003">
    <property type="protein sequence ID" value="CNK62936.1"/>
    <property type="molecule type" value="Genomic_DNA"/>
</dbReference>
<evidence type="ECO:0000256" key="4">
    <source>
        <dbReference type="ARBA" id="ARBA00022801"/>
    </source>
</evidence>
<dbReference type="RefSeq" id="WP_004702090.1">
    <property type="nucleotide sequence ID" value="NZ_CQEJ01000003.1"/>
</dbReference>
<dbReference type="InterPro" id="IPR043504">
    <property type="entry name" value="Peptidase_S1_PA_chymotrypsin"/>
</dbReference>
<dbReference type="EC" id="3.4.21.-" evidence="6"/>